<dbReference type="GO" id="GO:0006935">
    <property type="term" value="P:chemotaxis"/>
    <property type="evidence" value="ECO:0007669"/>
    <property type="project" value="UniProtKB-UniRule"/>
</dbReference>
<feature type="domain" description="CheB-type methylesterase" evidence="5">
    <location>
        <begin position="5"/>
        <end position="187"/>
    </location>
</feature>
<feature type="active site" evidence="4">
    <location>
        <position position="43"/>
    </location>
</feature>
<protein>
    <recommendedName>
        <fullName evidence="2">protein-glutamate methylesterase</fullName>
        <ecNumber evidence="2">3.1.1.61</ecNumber>
    </recommendedName>
</protein>
<comment type="catalytic activity">
    <reaction evidence="3">
        <text>[protein]-L-glutamate 5-O-methyl ester + H2O = L-glutamyl-[protein] + methanol + H(+)</text>
        <dbReference type="Rhea" id="RHEA:23236"/>
        <dbReference type="Rhea" id="RHEA-COMP:10208"/>
        <dbReference type="Rhea" id="RHEA-COMP:10311"/>
        <dbReference type="ChEBI" id="CHEBI:15377"/>
        <dbReference type="ChEBI" id="CHEBI:15378"/>
        <dbReference type="ChEBI" id="CHEBI:17790"/>
        <dbReference type="ChEBI" id="CHEBI:29973"/>
        <dbReference type="ChEBI" id="CHEBI:82795"/>
        <dbReference type="EC" id="3.1.1.61"/>
    </reaction>
</comment>
<dbReference type="SUPFAM" id="SSF52738">
    <property type="entry name" value="Methylesterase CheB, C-terminal domain"/>
    <property type="match status" value="1"/>
</dbReference>
<reference evidence="6 7" key="1">
    <citation type="submission" date="2014-12" db="EMBL/GenBank/DDBJ databases">
        <title>16Stimator: statistical estimation of ribosomal gene copy numbers from draft genome assemblies.</title>
        <authorList>
            <person name="Perisin M.A."/>
            <person name="Vetter M."/>
            <person name="Gilbert J.A."/>
            <person name="Bergelson J."/>
        </authorList>
    </citation>
    <scope>NUCLEOTIDE SEQUENCE [LARGE SCALE GENOMIC DNA]</scope>
    <source>
        <strain evidence="6 7">MEJ086</strain>
    </source>
</reference>
<dbReference type="PROSITE" id="PS50122">
    <property type="entry name" value="CHEB"/>
    <property type="match status" value="1"/>
</dbReference>
<evidence type="ECO:0000256" key="1">
    <source>
        <dbReference type="ARBA" id="ARBA00022801"/>
    </source>
</evidence>
<evidence type="ECO:0000256" key="2">
    <source>
        <dbReference type="ARBA" id="ARBA00039140"/>
    </source>
</evidence>
<evidence type="ECO:0000259" key="5">
    <source>
        <dbReference type="PROSITE" id="PS50122"/>
    </source>
</evidence>
<dbReference type="OrthoDB" id="9791760at2"/>
<evidence type="ECO:0000256" key="3">
    <source>
        <dbReference type="ARBA" id="ARBA00048267"/>
    </source>
</evidence>
<feature type="active site" evidence="4">
    <location>
        <position position="136"/>
    </location>
</feature>
<keyword evidence="1 4" id="KW-0378">Hydrolase</keyword>
<keyword evidence="4" id="KW-0145">Chemotaxis</keyword>
<evidence type="ECO:0000313" key="7">
    <source>
        <dbReference type="Proteomes" id="UP000032068"/>
    </source>
</evidence>
<dbReference type="EMBL" id="JXQW01000061">
    <property type="protein sequence ID" value="KIP97003.1"/>
    <property type="molecule type" value="Genomic_DNA"/>
</dbReference>
<gene>
    <name evidence="6" type="ORF">RU08_19280</name>
</gene>
<evidence type="ECO:0000313" key="6">
    <source>
        <dbReference type="EMBL" id="KIP97003.1"/>
    </source>
</evidence>
<dbReference type="InterPro" id="IPR000673">
    <property type="entry name" value="Sig_transdc_resp-reg_Me-estase"/>
</dbReference>
<dbReference type="PANTHER" id="PTHR42872">
    <property type="entry name" value="PROTEIN-GLUTAMATE METHYLESTERASE/PROTEIN-GLUTAMINE GLUTAMINASE"/>
    <property type="match status" value="1"/>
</dbReference>
<dbReference type="Pfam" id="PF01339">
    <property type="entry name" value="CheB_methylest"/>
    <property type="match status" value="1"/>
</dbReference>
<dbReference type="GO" id="GO:0000156">
    <property type="term" value="F:phosphorelay response regulator activity"/>
    <property type="evidence" value="ECO:0007669"/>
    <property type="project" value="InterPro"/>
</dbReference>
<dbReference type="AlphaFoldDB" id="A0A0D0JNU0"/>
<dbReference type="CDD" id="cd16433">
    <property type="entry name" value="CheB"/>
    <property type="match status" value="1"/>
</dbReference>
<feature type="active site" evidence="4">
    <location>
        <position position="16"/>
    </location>
</feature>
<comment type="caution">
    <text evidence="6">The sequence shown here is derived from an EMBL/GenBank/DDBJ whole genome shotgun (WGS) entry which is preliminary data.</text>
</comment>
<accession>A0A0D0JNU0</accession>
<dbReference type="GO" id="GO:0008984">
    <property type="term" value="F:protein-glutamate methylesterase activity"/>
    <property type="evidence" value="ECO:0007669"/>
    <property type="project" value="UniProtKB-EC"/>
</dbReference>
<dbReference type="InterPro" id="IPR035909">
    <property type="entry name" value="CheB_C"/>
</dbReference>
<evidence type="ECO:0000256" key="4">
    <source>
        <dbReference type="PROSITE-ProRule" id="PRU00050"/>
    </source>
</evidence>
<sequence length="195" mass="20875">MSANPRQLEAVVIGASAGGVEALLMLFEGLPASYGLPLVVVLHLPDSRESLLPALFARRLALRVKEAQDKEALQPGTLYFAAPGYHLCIEADGCFSYSRDEPLHYSRPSIDYLFESAADTYGANVMGILLTGANQDGAAGLNTIKQRGGVTVVQDPQEAQVPTMPEAALALHRPDYILSLRGILALLAELDSRPC</sequence>
<dbReference type="RefSeq" id="WP_042555475.1">
    <property type="nucleotide sequence ID" value="NZ_JXQW01000061.1"/>
</dbReference>
<dbReference type="PANTHER" id="PTHR42872:SF6">
    <property type="entry name" value="PROTEIN-GLUTAMATE METHYLESTERASE_PROTEIN-GLUTAMINE GLUTAMINASE"/>
    <property type="match status" value="1"/>
</dbReference>
<dbReference type="Proteomes" id="UP000032068">
    <property type="component" value="Unassembled WGS sequence"/>
</dbReference>
<dbReference type="EC" id="3.1.1.61" evidence="2"/>
<dbReference type="Gene3D" id="3.40.50.180">
    <property type="entry name" value="Methylesterase CheB, C-terminal domain"/>
    <property type="match status" value="1"/>
</dbReference>
<proteinExistence type="predicted"/>
<name>A0A0D0JNU0_9PSED</name>
<dbReference type="GO" id="GO:0005737">
    <property type="term" value="C:cytoplasm"/>
    <property type="evidence" value="ECO:0007669"/>
    <property type="project" value="InterPro"/>
</dbReference>
<organism evidence="6 7">
    <name type="scientific">Pseudomonas fulva</name>
    <dbReference type="NCBI Taxonomy" id="47880"/>
    <lineage>
        <taxon>Bacteria</taxon>
        <taxon>Pseudomonadati</taxon>
        <taxon>Pseudomonadota</taxon>
        <taxon>Gammaproteobacteria</taxon>
        <taxon>Pseudomonadales</taxon>
        <taxon>Pseudomonadaceae</taxon>
        <taxon>Pseudomonas</taxon>
    </lineage>
</organism>